<name>A0A6B9F6Z1_9EURY</name>
<evidence type="ECO:0000259" key="1">
    <source>
        <dbReference type="Pfam" id="PF01467"/>
    </source>
</evidence>
<dbReference type="Pfam" id="PF01467">
    <property type="entry name" value="CTP_transf_like"/>
    <property type="match status" value="1"/>
</dbReference>
<keyword evidence="2" id="KW-0548">Nucleotidyltransferase</keyword>
<dbReference type="NCBIfam" id="NF001985">
    <property type="entry name" value="PRK00777.1"/>
    <property type="match status" value="1"/>
</dbReference>
<keyword evidence="3" id="KW-1185">Reference proteome</keyword>
<accession>A0A6B9F6Z1</accession>
<dbReference type="InterPro" id="IPR004821">
    <property type="entry name" value="Cyt_trans-like"/>
</dbReference>
<evidence type="ECO:0000313" key="3">
    <source>
        <dbReference type="Proteomes" id="UP000428325"/>
    </source>
</evidence>
<evidence type="ECO:0000313" key="2">
    <source>
        <dbReference type="EMBL" id="QGX94124.1"/>
    </source>
</evidence>
<dbReference type="RefSeq" id="WP_157688361.1">
    <property type="nucleotide sequence ID" value="NZ_CP034345.1"/>
</dbReference>
<dbReference type="InterPro" id="IPR014729">
    <property type="entry name" value="Rossmann-like_a/b/a_fold"/>
</dbReference>
<organism evidence="2 3">
    <name type="scientific">Haloplanus rallus</name>
    <dbReference type="NCBI Taxonomy" id="1816183"/>
    <lineage>
        <taxon>Archaea</taxon>
        <taxon>Methanobacteriati</taxon>
        <taxon>Methanobacteriota</taxon>
        <taxon>Stenosarchaea group</taxon>
        <taxon>Halobacteria</taxon>
        <taxon>Halobacteriales</taxon>
        <taxon>Haloferacaceae</taxon>
        <taxon>Haloplanus</taxon>
    </lineage>
</organism>
<reference evidence="2 3" key="1">
    <citation type="submission" date="2018-12" db="EMBL/GenBank/DDBJ databases">
        <title>Complete genome sequence of Haloplanus rallus MBLA0036.</title>
        <authorList>
            <person name="Nam Y.-d."/>
            <person name="Kang J."/>
            <person name="Chung W.-H."/>
            <person name="Park Y.S."/>
        </authorList>
    </citation>
    <scope>NUCLEOTIDE SEQUENCE [LARGE SCALE GENOMIC DNA]</scope>
    <source>
        <strain evidence="2 3">MBLA0036</strain>
    </source>
</reference>
<dbReference type="OrthoDB" id="53228at2157"/>
<proteinExistence type="predicted"/>
<gene>
    <name evidence="2" type="ORF">EI982_04670</name>
</gene>
<protein>
    <submittedName>
        <fullName evidence="2">Pantetheine-phosphate adenylyltransferase</fullName>
        <ecNumber evidence="2">2.7.7.3</ecNumber>
    </submittedName>
</protein>
<dbReference type="Gene3D" id="3.40.50.620">
    <property type="entry name" value="HUPs"/>
    <property type="match status" value="1"/>
</dbReference>
<sequence length="172" mass="18676">MSHRDRVVILGGTFTPIHNGHRALLHHAFRTASHDGAGDGHVVVGLTSPELATETRSDPAHADRLGAWTDRRDALEEELDRIGGAYPASCEIIRLEDPAGPAASREDADALVTSPEATAQRRAHGINERRLDAGLSPLEIHTPPFIVDEEGNRISSTRIRNGEIDVHGRLLE</sequence>
<dbReference type="GO" id="GO:0004595">
    <property type="term" value="F:pantetheine-phosphate adenylyltransferase activity"/>
    <property type="evidence" value="ECO:0007669"/>
    <property type="project" value="UniProtKB-EC"/>
</dbReference>
<feature type="domain" description="Cytidyltransferase-like" evidence="1">
    <location>
        <begin position="9"/>
        <end position="161"/>
    </location>
</feature>
<dbReference type="Proteomes" id="UP000428325">
    <property type="component" value="Chromosome"/>
</dbReference>
<dbReference type="KEGG" id="hra:EI982_04670"/>
<dbReference type="EMBL" id="CP034345">
    <property type="protein sequence ID" value="QGX94124.1"/>
    <property type="molecule type" value="Genomic_DNA"/>
</dbReference>
<dbReference type="EC" id="2.7.7.3" evidence="2"/>
<keyword evidence="2" id="KW-0808">Transferase</keyword>
<dbReference type="GeneID" id="99245311"/>
<dbReference type="SUPFAM" id="SSF52374">
    <property type="entry name" value="Nucleotidylyl transferase"/>
    <property type="match status" value="1"/>
</dbReference>
<dbReference type="AlphaFoldDB" id="A0A6B9F6Z1"/>